<feature type="domain" description="HTH gntR-type" evidence="4">
    <location>
        <begin position="9"/>
        <end position="77"/>
    </location>
</feature>
<dbReference type="InterPro" id="IPR036390">
    <property type="entry name" value="WH_DNA-bd_sf"/>
</dbReference>
<keyword evidence="2" id="KW-0238">DNA-binding</keyword>
<dbReference type="Gene3D" id="1.10.10.10">
    <property type="entry name" value="Winged helix-like DNA-binding domain superfamily/Winged helix DNA-binding domain"/>
    <property type="match status" value="1"/>
</dbReference>
<sequence length="238" mass="27205">MQYKKIKPKKLYEQVADIIEQQILNKEILPGEKLDSVEQLAKHFEVGRSAIREALTSLQAKGIVEIRHGEGTFVRKLGAEDIQLLIPSSLIFDKEQIKNIFEIRKILELGLIENAAKFRTEEHLEVLRNTLQIMEKSVFDANTSGEADILFHHTISEAANNPLLVTMLQNVSSTIAQQIIQTRELLSYSERGALLQLHQEHVDIFKALQEQDSQQASNVMKKHLLHVESLLFNHLENK</sequence>
<keyword evidence="6" id="KW-1185">Reference proteome</keyword>
<organism evidence="5 6">
    <name type="scientific">Lysinibacillus telephonicus</name>
    <dbReference type="NCBI Taxonomy" id="1714840"/>
    <lineage>
        <taxon>Bacteria</taxon>
        <taxon>Bacillati</taxon>
        <taxon>Bacillota</taxon>
        <taxon>Bacilli</taxon>
        <taxon>Bacillales</taxon>
        <taxon>Bacillaceae</taxon>
        <taxon>Lysinibacillus</taxon>
    </lineage>
</organism>
<dbReference type="SMART" id="SM00345">
    <property type="entry name" value="HTH_GNTR"/>
    <property type="match status" value="1"/>
</dbReference>
<keyword evidence="1" id="KW-0805">Transcription regulation</keyword>
<dbReference type="GO" id="GO:0003700">
    <property type="term" value="F:DNA-binding transcription factor activity"/>
    <property type="evidence" value="ECO:0007669"/>
    <property type="project" value="InterPro"/>
</dbReference>
<proteinExistence type="predicted"/>
<dbReference type="AlphaFoldDB" id="A0A3S0HLK8"/>
<keyword evidence="3" id="KW-0804">Transcription</keyword>
<dbReference type="SMART" id="SM00895">
    <property type="entry name" value="FCD"/>
    <property type="match status" value="1"/>
</dbReference>
<evidence type="ECO:0000313" key="6">
    <source>
        <dbReference type="Proteomes" id="UP000276349"/>
    </source>
</evidence>
<dbReference type="SUPFAM" id="SSF48008">
    <property type="entry name" value="GntR ligand-binding domain-like"/>
    <property type="match status" value="1"/>
</dbReference>
<dbReference type="Pfam" id="PF07729">
    <property type="entry name" value="FCD"/>
    <property type="match status" value="1"/>
</dbReference>
<dbReference type="InterPro" id="IPR036388">
    <property type="entry name" value="WH-like_DNA-bd_sf"/>
</dbReference>
<dbReference type="Gene3D" id="1.20.120.530">
    <property type="entry name" value="GntR ligand-binding domain-like"/>
    <property type="match status" value="1"/>
</dbReference>
<reference evidence="5 6" key="1">
    <citation type="submission" date="2018-12" db="EMBL/GenBank/DDBJ databases">
        <authorList>
            <person name="Yu L."/>
        </authorList>
    </citation>
    <scope>NUCLEOTIDE SEQUENCE [LARGE SCALE GENOMIC DNA]</scope>
    <source>
        <strain evidence="5 6">S5H2222</strain>
    </source>
</reference>
<protein>
    <submittedName>
        <fullName evidence="5">FadR family transcriptional regulator</fullName>
    </submittedName>
</protein>
<dbReference type="InterPro" id="IPR008920">
    <property type="entry name" value="TF_FadR/GntR_C"/>
</dbReference>
<evidence type="ECO:0000313" key="5">
    <source>
        <dbReference type="EMBL" id="RTQ96229.1"/>
    </source>
</evidence>
<dbReference type="PANTHER" id="PTHR43537">
    <property type="entry name" value="TRANSCRIPTIONAL REGULATOR, GNTR FAMILY"/>
    <property type="match status" value="1"/>
</dbReference>
<dbReference type="SUPFAM" id="SSF46785">
    <property type="entry name" value="Winged helix' DNA-binding domain"/>
    <property type="match status" value="1"/>
</dbReference>
<dbReference type="Proteomes" id="UP000276349">
    <property type="component" value="Unassembled WGS sequence"/>
</dbReference>
<dbReference type="CDD" id="cd07377">
    <property type="entry name" value="WHTH_GntR"/>
    <property type="match status" value="1"/>
</dbReference>
<evidence type="ECO:0000256" key="3">
    <source>
        <dbReference type="ARBA" id="ARBA00023163"/>
    </source>
</evidence>
<dbReference type="InterPro" id="IPR011711">
    <property type="entry name" value="GntR_C"/>
</dbReference>
<dbReference type="InterPro" id="IPR000524">
    <property type="entry name" value="Tscrpt_reg_HTH_GntR"/>
</dbReference>
<dbReference type="PANTHER" id="PTHR43537:SF5">
    <property type="entry name" value="UXU OPERON TRANSCRIPTIONAL REGULATOR"/>
    <property type="match status" value="1"/>
</dbReference>
<dbReference type="EMBL" id="RXNR01000002">
    <property type="protein sequence ID" value="RTQ96229.1"/>
    <property type="molecule type" value="Genomic_DNA"/>
</dbReference>
<name>A0A3S0HLK8_9BACI</name>
<dbReference type="PROSITE" id="PS50949">
    <property type="entry name" value="HTH_GNTR"/>
    <property type="match status" value="1"/>
</dbReference>
<comment type="caution">
    <text evidence="5">The sequence shown here is derived from an EMBL/GenBank/DDBJ whole genome shotgun (WGS) entry which is preliminary data.</text>
</comment>
<dbReference type="Pfam" id="PF00392">
    <property type="entry name" value="GntR"/>
    <property type="match status" value="1"/>
</dbReference>
<evidence type="ECO:0000256" key="1">
    <source>
        <dbReference type="ARBA" id="ARBA00023015"/>
    </source>
</evidence>
<gene>
    <name evidence="5" type="ORF">EKG35_00830</name>
</gene>
<dbReference type="PRINTS" id="PR00035">
    <property type="entry name" value="HTHGNTR"/>
</dbReference>
<evidence type="ECO:0000256" key="2">
    <source>
        <dbReference type="ARBA" id="ARBA00023125"/>
    </source>
</evidence>
<dbReference type="RefSeq" id="WP_126292412.1">
    <property type="nucleotide sequence ID" value="NZ_CP155468.1"/>
</dbReference>
<dbReference type="OrthoDB" id="9782299at2"/>
<evidence type="ECO:0000259" key="4">
    <source>
        <dbReference type="PROSITE" id="PS50949"/>
    </source>
</evidence>
<dbReference type="GO" id="GO:0003677">
    <property type="term" value="F:DNA binding"/>
    <property type="evidence" value="ECO:0007669"/>
    <property type="project" value="UniProtKB-KW"/>
</dbReference>
<accession>A0A3S0HLK8</accession>